<dbReference type="GO" id="GO:0005886">
    <property type="term" value="C:plasma membrane"/>
    <property type="evidence" value="ECO:0007669"/>
    <property type="project" value="UniProtKB-SubCell"/>
</dbReference>
<dbReference type="Gene3D" id="1.10.3720.10">
    <property type="entry name" value="MetI-like"/>
    <property type="match status" value="2"/>
</dbReference>
<dbReference type="PROSITE" id="PS50928">
    <property type="entry name" value="ABC_TM1"/>
    <property type="match status" value="2"/>
</dbReference>
<evidence type="ECO:0000256" key="8">
    <source>
        <dbReference type="RuleBase" id="RU363032"/>
    </source>
</evidence>
<keyword evidence="4" id="KW-0997">Cell inner membrane</keyword>
<evidence type="ECO:0000313" key="11">
    <source>
        <dbReference type="Proteomes" id="UP000886860"/>
    </source>
</evidence>
<accession>A0A9D1GI26</accession>
<feature type="transmembrane region" description="Helical" evidence="8">
    <location>
        <begin position="545"/>
        <end position="566"/>
    </location>
</feature>
<evidence type="ECO:0000256" key="1">
    <source>
        <dbReference type="ARBA" id="ARBA00004429"/>
    </source>
</evidence>
<evidence type="ECO:0000256" key="7">
    <source>
        <dbReference type="ARBA" id="ARBA00023136"/>
    </source>
</evidence>
<feature type="domain" description="ABC transmembrane type-1" evidence="9">
    <location>
        <begin position="405"/>
        <end position="608"/>
    </location>
</feature>
<dbReference type="CDD" id="cd06261">
    <property type="entry name" value="TM_PBP2"/>
    <property type="match status" value="2"/>
</dbReference>
<evidence type="ECO:0000256" key="6">
    <source>
        <dbReference type="ARBA" id="ARBA00022989"/>
    </source>
</evidence>
<feature type="domain" description="ABC transmembrane type-1" evidence="9">
    <location>
        <begin position="100"/>
        <end position="307"/>
    </location>
</feature>
<evidence type="ECO:0000256" key="2">
    <source>
        <dbReference type="ARBA" id="ARBA00022448"/>
    </source>
</evidence>
<feature type="transmembrane region" description="Helical" evidence="8">
    <location>
        <begin position="441"/>
        <end position="468"/>
    </location>
</feature>
<comment type="similarity">
    <text evidence="8">Belongs to the binding-protein-dependent transport system permease family.</text>
</comment>
<reference evidence="10" key="2">
    <citation type="journal article" date="2021" name="PeerJ">
        <title>Extensive microbial diversity within the chicken gut microbiome revealed by metagenomics and culture.</title>
        <authorList>
            <person name="Gilroy R."/>
            <person name="Ravi A."/>
            <person name="Getino M."/>
            <person name="Pursley I."/>
            <person name="Horton D.L."/>
            <person name="Alikhan N.F."/>
            <person name="Baker D."/>
            <person name="Gharbi K."/>
            <person name="Hall N."/>
            <person name="Watson M."/>
            <person name="Adriaenssens E.M."/>
            <person name="Foster-Nyarko E."/>
            <person name="Jarju S."/>
            <person name="Secka A."/>
            <person name="Antonio M."/>
            <person name="Oren A."/>
            <person name="Chaudhuri R.R."/>
            <person name="La Ragione R."/>
            <person name="Hildebrand F."/>
            <person name="Pallen M.J."/>
        </authorList>
    </citation>
    <scope>NUCLEOTIDE SEQUENCE</scope>
    <source>
        <strain evidence="10">CHK123-3438</strain>
    </source>
</reference>
<evidence type="ECO:0000259" key="9">
    <source>
        <dbReference type="PROSITE" id="PS50928"/>
    </source>
</evidence>
<feature type="transmembrane region" description="Helical" evidence="8">
    <location>
        <begin position="338"/>
        <end position="360"/>
    </location>
</feature>
<dbReference type="GO" id="GO:0055085">
    <property type="term" value="P:transmembrane transport"/>
    <property type="evidence" value="ECO:0007669"/>
    <property type="project" value="InterPro"/>
</dbReference>
<feature type="transmembrane region" description="Helical" evidence="8">
    <location>
        <begin position="104"/>
        <end position="126"/>
    </location>
</feature>
<organism evidence="10 11">
    <name type="scientific">Candidatus Caccovicinus merdipullorum</name>
    <dbReference type="NCBI Taxonomy" id="2840724"/>
    <lineage>
        <taxon>Bacteria</taxon>
        <taxon>Bacillati</taxon>
        <taxon>Bacillota</taxon>
        <taxon>Clostridia</taxon>
        <taxon>Eubacteriales</taxon>
        <taxon>Candidatus Caccovicinus</taxon>
    </lineage>
</organism>
<feature type="transmembrane region" description="Helical" evidence="8">
    <location>
        <begin position="586"/>
        <end position="608"/>
    </location>
</feature>
<dbReference type="AlphaFoldDB" id="A0A9D1GI26"/>
<keyword evidence="5 8" id="KW-0812">Transmembrane</keyword>
<feature type="transmembrane region" description="Helical" evidence="8">
    <location>
        <begin position="181"/>
        <end position="209"/>
    </location>
</feature>
<evidence type="ECO:0000256" key="3">
    <source>
        <dbReference type="ARBA" id="ARBA00022475"/>
    </source>
</evidence>
<comment type="subcellular location">
    <subcellularLocation>
        <location evidence="1">Cell inner membrane</location>
        <topology evidence="1">Multi-pass membrane protein</topology>
    </subcellularLocation>
    <subcellularLocation>
        <location evidence="8">Cell membrane</location>
        <topology evidence="8">Multi-pass membrane protein</topology>
    </subcellularLocation>
</comment>
<feature type="transmembrane region" description="Helical" evidence="8">
    <location>
        <begin position="409"/>
        <end position="429"/>
    </location>
</feature>
<dbReference type="EMBL" id="DVKS01000087">
    <property type="protein sequence ID" value="HIT41508.1"/>
    <property type="molecule type" value="Genomic_DNA"/>
</dbReference>
<proteinExistence type="inferred from homology"/>
<sequence>MTNQKAERACEEFTFSRRQRLVNQLKSIIKNPYNIMVVVSVLLMVYLILIPLGQMIIDTFTLAEADVARVEGGRAGMFTLYYWKRVLTSSISRQMLWTPLKNSLIISIFTAAIGVTLGSLLAWLMVRSDLPFKKFFSLALIIPYMIPSWCKSMAWLTIFKNDRVGGAQGLLGFLGIQTPDWLAYGPFAIIVVLVIHYYAYAYLLVSSALSSINSELEEMGEILGAGKARILAKITFPLVMPAILSAVIMTFSKAMGTFGVPSVLGLKIGYYTVSTTMYNSIQNGQNQVGYVISLILILIASLSVFMNQKAIGSRKSYSTIGGKGGRTNPIRLGKWRPIVTGILFVFVAAAVVFPVLVLLYQSLMLEPGNYSLSNLTLHYWIGDSVPTIDQGEPGIFKNPQFLKYIGNTIKLVILTSLFATVFGQMIGYINSRGRKLFSGKLVEQLVFIPYLIPSIAFGAMYLALFATAKKIELFGYRITLIPSLYGTFTILVLIAVVKNMPFASRAGTSNMLQISTELEEAAQVENAGFFRRFFKIVFPLSKGGMISGFMLVFISIMKELDLIVILMTPSQQTLPYMAYAYSAENLIQLSSAVTIVMFVLVFFVYWFANTFTDADITKGF</sequence>
<dbReference type="PANTHER" id="PTHR43357">
    <property type="entry name" value="INNER MEMBRANE ABC TRANSPORTER PERMEASE PROTEIN YDCV"/>
    <property type="match status" value="1"/>
</dbReference>
<feature type="transmembrane region" description="Helical" evidence="8">
    <location>
        <begin position="287"/>
        <end position="306"/>
    </location>
</feature>
<keyword evidence="6 8" id="KW-1133">Transmembrane helix</keyword>
<dbReference type="Proteomes" id="UP000886860">
    <property type="component" value="Unassembled WGS sequence"/>
</dbReference>
<evidence type="ECO:0000313" key="10">
    <source>
        <dbReference type="EMBL" id="HIT41508.1"/>
    </source>
</evidence>
<protein>
    <submittedName>
        <fullName evidence="10">Iron ABC transporter permease</fullName>
    </submittedName>
</protein>
<dbReference type="InterPro" id="IPR035906">
    <property type="entry name" value="MetI-like_sf"/>
</dbReference>
<feature type="transmembrane region" description="Helical" evidence="8">
    <location>
        <begin position="474"/>
        <end position="497"/>
    </location>
</feature>
<keyword evidence="3" id="KW-1003">Cell membrane</keyword>
<dbReference type="Pfam" id="PF00528">
    <property type="entry name" value="BPD_transp_1"/>
    <property type="match status" value="2"/>
</dbReference>
<keyword evidence="2 8" id="KW-0813">Transport</keyword>
<feature type="transmembrane region" description="Helical" evidence="8">
    <location>
        <begin position="33"/>
        <end position="57"/>
    </location>
</feature>
<dbReference type="PANTHER" id="PTHR43357:SF4">
    <property type="entry name" value="INNER MEMBRANE ABC TRANSPORTER PERMEASE PROTEIN YDCV"/>
    <property type="match status" value="1"/>
</dbReference>
<reference evidence="10" key="1">
    <citation type="submission" date="2020-10" db="EMBL/GenBank/DDBJ databases">
        <authorList>
            <person name="Gilroy R."/>
        </authorList>
    </citation>
    <scope>NUCLEOTIDE SEQUENCE</scope>
    <source>
        <strain evidence="10">CHK123-3438</strain>
    </source>
</reference>
<evidence type="ECO:0000256" key="5">
    <source>
        <dbReference type="ARBA" id="ARBA00022692"/>
    </source>
</evidence>
<name>A0A9D1GI26_9FIRM</name>
<dbReference type="SUPFAM" id="SSF161098">
    <property type="entry name" value="MetI-like"/>
    <property type="match status" value="2"/>
</dbReference>
<comment type="caution">
    <text evidence="10">The sequence shown here is derived from an EMBL/GenBank/DDBJ whole genome shotgun (WGS) entry which is preliminary data.</text>
</comment>
<dbReference type="InterPro" id="IPR000515">
    <property type="entry name" value="MetI-like"/>
</dbReference>
<gene>
    <name evidence="10" type="ORF">IAB60_05275</name>
</gene>
<feature type="transmembrane region" description="Helical" evidence="8">
    <location>
        <begin position="230"/>
        <end position="251"/>
    </location>
</feature>
<evidence type="ECO:0000256" key="4">
    <source>
        <dbReference type="ARBA" id="ARBA00022519"/>
    </source>
</evidence>
<keyword evidence="7 8" id="KW-0472">Membrane</keyword>
<feature type="transmembrane region" description="Helical" evidence="8">
    <location>
        <begin position="138"/>
        <end position="158"/>
    </location>
</feature>